<evidence type="ECO:0000256" key="3">
    <source>
        <dbReference type="ARBA" id="ARBA00012865"/>
    </source>
</evidence>
<evidence type="ECO:0000259" key="8">
    <source>
        <dbReference type="Pfam" id="PF00144"/>
    </source>
</evidence>
<dbReference type="InterPro" id="IPR058136">
    <property type="entry name" value="AmpC"/>
</dbReference>
<dbReference type="InterPro" id="IPR012338">
    <property type="entry name" value="Beta-lactam/transpept-like"/>
</dbReference>
<keyword evidence="4 6" id="KW-0378">Hydrolase</keyword>
<organism evidence="9 10">
    <name type="scientific">Paraburkholderia antibiotica</name>
    <dbReference type="NCBI Taxonomy" id="2728839"/>
    <lineage>
        <taxon>Bacteria</taxon>
        <taxon>Pseudomonadati</taxon>
        <taxon>Pseudomonadota</taxon>
        <taxon>Betaproteobacteria</taxon>
        <taxon>Burkholderiales</taxon>
        <taxon>Burkholderiaceae</taxon>
        <taxon>Paraburkholderia</taxon>
    </lineage>
</organism>
<feature type="signal peptide" evidence="7">
    <location>
        <begin position="1"/>
        <end position="28"/>
    </location>
</feature>
<dbReference type="PANTHER" id="PTHR46825">
    <property type="entry name" value="D-ALANYL-D-ALANINE-CARBOXYPEPTIDASE/ENDOPEPTIDASE AMPH"/>
    <property type="match status" value="1"/>
</dbReference>
<evidence type="ECO:0000256" key="1">
    <source>
        <dbReference type="ARBA" id="ARBA00001526"/>
    </source>
</evidence>
<keyword evidence="5 6" id="KW-0046">Antibiotic resistance</keyword>
<evidence type="ECO:0000313" key="10">
    <source>
        <dbReference type="Proteomes" id="UP000583127"/>
    </source>
</evidence>
<evidence type="ECO:0000256" key="5">
    <source>
        <dbReference type="ARBA" id="ARBA00023251"/>
    </source>
</evidence>
<dbReference type="GO" id="GO:0030288">
    <property type="term" value="C:outer membrane-bounded periplasmic space"/>
    <property type="evidence" value="ECO:0007669"/>
    <property type="project" value="InterPro"/>
</dbReference>
<dbReference type="GO" id="GO:0017001">
    <property type="term" value="P:antibiotic catabolic process"/>
    <property type="evidence" value="ECO:0007669"/>
    <property type="project" value="InterPro"/>
</dbReference>
<dbReference type="PROSITE" id="PS00336">
    <property type="entry name" value="BETA_LACTAMASE_C"/>
    <property type="match status" value="1"/>
</dbReference>
<dbReference type="EMBL" id="JABBFZ010000020">
    <property type="protein sequence ID" value="NML34285.1"/>
    <property type="molecule type" value="Genomic_DNA"/>
</dbReference>
<dbReference type="InterPro" id="IPR050491">
    <property type="entry name" value="AmpC-like"/>
</dbReference>
<dbReference type="InterPro" id="IPR001586">
    <property type="entry name" value="Beta-lactam_class-C_AS"/>
</dbReference>
<name>A0A7Y0A0L4_9BURK</name>
<feature type="chain" id="PRO_5031341250" description="Beta-lactamase" evidence="7">
    <location>
        <begin position="29"/>
        <end position="393"/>
    </location>
</feature>
<dbReference type="PANTHER" id="PTHR46825:SF8">
    <property type="entry name" value="BETA-LACTAMASE-RELATED"/>
    <property type="match status" value="1"/>
</dbReference>
<dbReference type="EC" id="3.5.2.6" evidence="3 6"/>
<reference evidence="9 10" key="1">
    <citation type="submission" date="2020-04" db="EMBL/GenBank/DDBJ databases">
        <title>Paraburkholderia sp. G-4-1-8 isolated from soil.</title>
        <authorList>
            <person name="Dahal R.H."/>
        </authorList>
    </citation>
    <scope>NUCLEOTIDE SEQUENCE [LARGE SCALE GENOMIC DNA]</scope>
    <source>
        <strain evidence="9 10">G-4-1-8</strain>
    </source>
</reference>
<evidence type="ECO:0000256" key="2">
    <source>
        <dbReference type="ARBA" id="ARBA00007840"/>
    </source>
</evidence>
<evidence type="ECO:0000256" key="6">
    <source>
        <dbReference type="RuleBase" id="RU361140"/>
    </source>
</evidence>
<dbReference type="Pfam" id="PF00144">
    <property type="entry name" value="Beta-lactamase"/>
    <property type="match status" value="1"/>
</dbReference>
<comment type="catalytic activity">
    <reaction evidence="1 6">
        <text>a beta-lactam + H2O = a substituted beta-amino acid</text>
        <dbReference type="Rhea" id="RHEA:20401"/>
        <dbReference type="ChEBI" id="CHEBI:15377"/>
        <dbReference type="ChEBI" id="CHEBI:35627"/>
        <dbReference type="ChEBI" id="CHEBI:140347"/>
        <dbReference type="EC" id="3.5.2.6"/>
    </reaction>
</comment>
<evidence type="ECO:0000256" key="7">
    <source>
        <dbReference type="SAM" id="SignalP"/>
    </source>
</evidence>
<evidence type="ECO:0000313" key="9">
    <source>
        <dbReference type="EMBL" id="NML34285.1"/>
    </source>
</evidence>
<proteinExistence type="inferred from homology"/>
<protein>
    <recommendedName>
        <fullName evidence="3 6">Beta-lactamase</fullName>
        <ecNumber evidence="3 6">3.5.2.6</ecNumber>
    </recommendedName>
</protein>
<keyword evidence="10" id="KW-1185">Reference proteome</keyword>
<dbReference type="GO" id="GO:0008800">
    <property type="term" value="F:beta-lactamase activity"/>
    <property type="evidence" value="ECO:0007669"/>
    <property type="project" value="UniProtKB-UniRule"/>
</dbReference>
<dbReference type="GO" id="GO:0046677">
    <property type="term" value="P:response to antibiotic"/>
    <property type="evidence" value="ECO:0007669"/>
    <property type="project" value="UniProtKB-UniRule"/>
</dbReference>
<gene>
    <name evidence="9" type="ORF">HHL14_26075</name>
</gene>
<dbReference type="AlphaFoldDB" id="A0A7Y0A0L4"/>
<accession>A0A7Y0A0L4</accession>
<sequence>MKSKTLKLITTATFALFALSTTSPASRAAEVGTDAIKPTVDAAIRPLMAQYHIAGMAVGVIENGKPYVYNYGVASTQTGKPVTRDTLFEIGSVSKTFTATLASYAQLNGKLSLSDGTERYLPTLQGRPFGKVSLLNLGTHTPGGLPLQVPDDIHNNAQLLQYFSNWQPAHPPGTFRTYSNPGIGTLGLIAAKSMGQDFTALMEQRVFPALGMTSTYLHVPAAKMPDYAQGYTKDGTPTRLTGGVISAEAYGIRTTAPDLLRFVQANMNLIPIDSTFQRAITATHTGYFQASTFTQDLIWEQYPYPVALKALQAGNSPEVVSNGMPATEIKPPLPPQQNVWINKTGSTNGFGTYVAFVPEKRLGIVMLANRNFPLEARVTAAYQILTALAGSAH</sequence>
<dbReference type="RefSeq" id="WP_169500471.1">
    <property type="nucleotide sequence ID" value="NZ_JABBFZ010000020.1"/>
</dbReference>
<dbReference type="Gene3D" id="3.40.710.10">
    <property type="entry name" value="DD-peptidase/beta-lactamase superfamily"/>
    <property type="match status" value="1"/>
</dbReference>
<comment type="caution">
    <text evidence="9">The sequence shown here is derived from an EMBL/GenBank/DDBJ whole genome shotgun (WGS) entry which is preliminary data.</text>
</comment>
<dbReference type="SUPFAM" id="SSF56601">
    <property type="entry name" value="beta-lactamase/transpeptidase-like"/>
    <property type="match status" value="1"/>
</dbReference>
<dbReference type="Proteomes" id="UP000583127">
    <property type="component" value="Unassembled WGS sequence"/>
</dbReference>
<comment type="similarity">
    <text evidence="2 6">Belongs to the class-C beta-lactamase family.</text>
</comment>
<keyword evidence="7" id="KW-0732">Signal</keyword>
<dbReference type="NCBIfam" id="NF033085">
    <property type="entry name" value="bla_class_C"/>
    <property type="match status" value="1"/>
</dbReference>
<evidence type="ECO:0000256" key="4">
    <source>
        <dbReference type="ARBA" id="ARBA00022801"/>
    </source>
</evidence>
<dbReference type="InterPro" id="IPR001466">
    <property type="entry name" value="Beta-lactam-related"/>
</dbReference>
<feature type="domain" description="Beta-lactamase-related" evidence="8">
    <location>
        <begin position="40"/>
        <end position="387"/>
    </location>
</feature>